<evidence type="ECO:0000259" key="2">
    <source>
        <dbReference type="Pfam" id="PF07885"/>
    </source>
</evidence>
<gene>
    <name evidence="3" type="ORF">FGF67_05665</name>
</gene>
<evidence type="ECO:0000313" key="3">
    <source>
        <dbReference type="EMBL" id="TNJ45196.1"/>
    </source>
</evidence>
<feature type="transmembrane region" description="Helical" evidence="1">
    <location>
        <begin position="196"/>
        <end position="216"/>
    </location>
</feature>
<reference evidence="3 4" key="1">
    <citation type="submission" date="2019-05" db="EMBL/GenBank/DDBJ databases">
        <title>Tamlana fucoidanivorans sp. nov., isolated from the surface of algae collected from Fujian province in China.</title>
        <authorList>
            <person name="Li J."/>
        </authorList>
    </citation>
    <scope>NUCLEOTIDE SEQUENCE [LARGE SCALE GENOMIC DNA]</scope>
    <source>
        <strain evidence="3 4">CW2-9</strain>
    </source>
</reference>
<dbReference type="RefSeq" id="WP_139695597.1">
    <property type="nucleotide sequence ID" value="NZ_CP074074.1"/>
</dbReference>
<dbReference type="EMBL" id="VDCS01000005">
    <property type="protein sequence ID" value="TNJ45196.1"/>
    <property type="molecule type" value="Genomic_DNA"/>
</dbReference>
<dbReference type="OrthoDB" id="9799090at2"/>
<dbReference type="SUPFAM" id="SSF81324">
    <property type="entry name" value="Voltage-gated potassium channels"/>
    <property type="match status" value="1"/>
</dbReference>
<dbReference type="Gene3D" id="1.10.287.70">
    <property type="match status" value="1"/>
</dbReference>
<keyword evidence="4" id="KW-1185">Reference proteome</keyword>
<feature type="transmembrane region" description="Helical" evidence="1">
    <location>
        <begin position="170"/>
        <end position="190"/>
    </location>
</feature>
<dbReference type="Proteomes" id="UP000308713">
    <property type="component" value="Unassembled WGS sequence"/>
</dbReference>
<comment type="caution">
    <text evidence="3">The sequence shown here is derived from an EMBL/GenBank/DDBJ whole genome shotgun (WGS) entry which is preliminary data.</text>
</comment>
<keyword evidence="3" id="KW-0406">Ion transport</keyword>
<evidence type="ECO:0000313" key="4">
    <source>
        <dbReference type="Proteomes" id="UP000308713"/>
    </source>
</evidence>
<dbReference type="AlphaFoldDB" id="A0A5C4SM79"/>
<proteinExistence type="predicted"/>
<protein>
    <submittedName>
        <fullName evidence="3">Two pore domain potassium channel family protein</fullName>
    </submittedName>
</protein>
<dbReference type="GO" id="GO:0034220">
    <property type="term" value="P:monoatomic ion transmembrane transport"/>
    <property type="evidence" value="ECO:0007669"/>
    <property type="project" value="UniProtKB-KW"/>
</dbReference>
<feature type="transmembrane region" description="Helical" evidence="1">
    <location>
        <begin position="126"/>
        <end position="149"/>
    </location>
</feature>
<keyword evidence="1" id="KW-0812">Transmembrane</keyword>
<keyword evidence="3" id="KW-0813">Transport</keyword>
<name>A0A5C4SM79_9FLAO</name>
<dbReference type="Pfam" id="PF07885">
    <property type="entry name" value="Ion_trans_2"/>
    <property type="match status" value="1"/>
</dbReference>
<dbReference type="InterPro" id="IPR013099">
    <property type="entry name" value="K_chnl_dom"/>
</dbReference>
<keyword evidence="1" id="KW-1133">Transmembrane helix</keyword>
<feature type="domain" description="Potassium channel" evidence="2">
    <location>
        <begin position="166"/>
        <end position="219"/>
    </location>
</feature>
<feature type="transmembrane region" description="Helical" evidence="1">
    <location>
        <begin position="12"/>
        <end position="31"/>
    </location>
</feature>
<evidence type="ECO:0000256" key="1">
    <source>
        <dbReference type="SAM" id="Phobius"/>
    </source>
</evidence>
<feature type="transmembrane region" description="Helical" evidence="1">
    <location>
        <begin position="62"/>
        <end position="83"/>
    </location>
</feature>
<sequence length="229" mass="25624">MLDTLFSKLYKNRFELFFTGQLLILFGALLVPREVYGTFLMPTLFLFSIVSGIILIGKKKFYARIFIAIFFLSLILFAVELANDSEKNIVSLIRFAAYFVFYIIATVEVISQVWNAKFVNKNVVVGLMSGYVSLGLLAFFIFASIELSYPGAFQGSIIDDTSLTSKGDTLLYFGFITLLTIGYGDVVPMIPVAQKATILVGLCGQFYMVIITAVVVQKFMSHREMKPPI</sequence>
<feature type="transmembrane region" description="Helical" evidence="1">
    <location>
        <begin position="95"/>
        <end position="114"/>
    </location>
</feature>
<feature type="transmembrane region" description="Helical" evidence="1">
    <location>
        <begin position="38"/>
        <end position="56"/>
    </location>
</feature>
<keyword evidence="3" id="KW-0407">Ion channel</keyword>
<keyword evidence="1" id="KW-0472">Membrane</keyword>
<accession>A0A5C4SM79</accession>
<organism evidence="3 4">
    <name type="scientific">Allotamlana fucoidanivorans</name>
    <dbReference type="NCBI Taxonomy" id="2583814"/>
    <lineage>
        <taxon>Bacteria</taxon>
        <taxon>Pseudomonadati</taxon>
        <taxon>Bacteroidota</taxon>
        <taxon>Flavobacteriia</taxon>
        <taxon>Flavobacteriales</taxon>
        <taxon>Flavobacteriaceae</taxon>
        <taxon>Allotamlana</taxon>
    </lineage>
</organism>